<sequence>MEKDQQVIEQLLNAYSAALNNSDAAAIAALYKEDGHFMPDGLPTIKGTDKISASAKRFFQQRTVEASFEIINVSVDQDFSIVESVATVAIKNFAGHSTSMKTRDLFVLERQAGTWKIARYIFNTF</sequence>
<comment type="caution">
    <text evidence="2">The sequence shown here is derived from an EMBL/GenBank/DDBJ whole genome shotgun (WGS) entry which is preliminary data.</text>
</comment>
<protein>
    <recommendedName>
        <fullName evidence="1">DUF4440 domain-containing protein</fullName>
    </recommendedName>
</protein>
<evidence type="ECO:0000313" key="2">
    <source>
        <dbReference type="EMBL" id="GGH24843.1"/>
    </source>
</evidence>
<dbReference type="Proteomes" id="UP000600214">
    <property type="component" value="Unassembled WGS sequence"/>
</dbReference>
<dbReference type="Gene3D" id="3.10.450.50">
    <property type="match status" value="1"/>
</dbReference>
<dbReference type="InterPro" id="IPR011944">
    <property type="entry name" value="Steroid_delta5-4_isomerase"/>
</dbReference>
<gene>
    <name evidence="2" type="ORF">GCM10007423_08600</name>
</gene>
<organism evidence="2 3">
    <name type="scientific">Dyadobacter endophyticus</name>
    <dbReference type="NCBI Taxonomy" id="1749036"/>
    <lineage>
        <taxon>Bacteria</taxon>
        <taxon>Pseudomonadati</taxon>
        <taxon>Bacteroidota</taxon>
        <taxon>Cytophagia</taxon>
        <taxon>Cytophagales</taxon>
        <taxon>Spirosomataceae</taxon>
        <taxon>Dyadobacter</taxon>
    </lineage>
</organism>
<evidence type="ECO:0000313" key="3">
    <source>
        <dbReference type="Proteomes" id="UP000600214"/>
    </source>
</evidence>
<dbReference type="NCBIfam" id="TIGR02246">
    <property type="entry name" value="SgcJ/EcaC family oxidoreductase"/>
    <property type="match status" value="1"/>
</dbReference>
<reference evidence="3" key="1">
    <citation type="journal article" date="2019" name="Int. J. Syst. Evol. Microbiol.">
        <title>The Global Catalogue of Microorganisms (GCM) 10K type strain sequencing project: providing services to taxonomists for standard genome sequencing and annotation.</title>
        <authorList>
            <consortium name="The Broad Institute Genomics Platform"/>
            <consortium name="The Broad Institute Genome Sequencing Center for Infectious Disease"/>
            <person name="Wu L."/>
            <person name="Ma J."/>
        </authorList>
    </citation>
    <scope>NUCLEOTIDE SEQUENCE [LARGE SCALE GENOMIC DNA]</scope>
    <source>
        <strain evidence="3">CGMCC 1.15288</strain>
    </source>
</reference>
<dbReference type="SUPFAM" id="SSF54427">
    <property type="entry name" value="NTF2-like"/>
    <property type="match status" value="1"/>
</dbReference>
<dbReference type="InterPro" id="IPR027843">
    <property type="entry name" value="DUF4440"/>
</dbReference>
<dbReference type="EMBL" id="BMIA01000001">
    <property type="protein sequence ID" value="GGH24843.1"/>
    <property type="molecule type" value="Genomic_DNA"/>
</dbReference>
<dbReference type="InterPro" id="IPR032710">
    <property type="entry name" value="NTF2-like_dom_sf"/>
</dbReference>
<evidence type="ECO:0000259" key="1">
    <source>
        <dbReference type="Pfam" id="PF14534"/>
    </source>
</evidence>
<proteinExistence type="predicted"/>
<feature type="domain" description="DUF4440" evidence="1">
    <location>
        <begin position="8"/>
        <end position="117"/>
    </location>
</feature>
<dbReference type="Pfam" id="PF14534">
    <property type="entry name" value="DUF4440"/>
    <property type="match status" value="1"/>
</dbReference>
<dbReference type="CDD" id="cd00531">
    <property type="entry name" value="NTF2_like"/>
    <property type="match status" value="1"/>
</dbReference>
<keyword evidence="3" id="KW-1185">Reference proteome</keyword>
<name>A0ABQ1YHJ2_9BACT</name>
<dbReference type="RefSeq" id="WP_188928997.1">
    <property type="nucleotide sequence ID" value="NZ_BMIA01000001.1"/>
</dbReference>
<accession>A0ABQ1YHJ2</accession>